<name>A0A6C0GPK9_9BACT</name>
<dbReference type="InterPro" id="IPR005632">
    <property type="entry name" value="Chaperone_Skp"/>
</dbReference>
<evidence type="ECO:0000256" key="3">
    <source>
        <dbReference type="SAM" id="Coils"/>
    </source>
</evidence>
<feature type="coiled-coil region" evidence="3">
    <location>
        <begin position="57"/>
        <end position="106"/>
    </location>
</feature>
<dbReference type="EMBL" id="CP048222">
    <property type="protein sequence ID" value="QHT69543.1"/>
    <property type="molecule type" value="Genomic_DNA"/>
</dbReference>
<dbReference type="GO" id="GO:0005829">
    <property type="term" value="C:cytosol"/>
    <property type="evidence" value="ECO:0007669"/>
    <property type="project" value="TreeGrafter"/>
</dbReference>
<dbReference type="GO" id="GO:0051082">
    <property type="term" value="F:unfolded protein binding"/>
    <property type="evidence" value="ECO:0007669"/>
    <property type="project" value="InterPro"/>
</dbReference>
<comment type="similarity">
    <text evidence="1">Belongs to the Skp family.</text>
</comment>
<dbReference type="Gene3D" id="3.30.910.20">
    <property type="entry name" value="Skp domain"/>
    <property type="match status" value="1"/>
</dbReference>
<reference evidence="6 7" key="1">
    <citation type="submission" date="2020-01" db="EMBL/GenBank/DDBJ databases">
        <authorList>
            <person name="Kim M.K."/>
        </authorList>
    </citation>
    <scope>NUCLEOTIDE SEQUENCE [LARGE SCALE GENOMIC DNA]</scope>
    <source>
        <strain evidence="6 7">172606-1</strain>
    </source>
</reference>
<evidence type="ECO:0000313" key="6">
    <source>
        <dbReference type="EMBL" id="QHT69543.1"/>
    </source>
</evidence>
<dbReference type="AlphaFoldDB" id="A0A6C0GPK9"/>
<evidence type="ECO:0000313" key="7">
    <source>
        <dbReference type="Proteomes" id="UP000480178"/>
    </source>
</evidence>
<dbReference type="InterPro" id="IPR024930">
    <property type="entry name" value="Skp_dom_sf"/>
</dbReference>
<feature type="region of interest" description="Disordered" evidence="4">
    <location>
        <begin position="169"/>
        <end position="201"/>
    </location>
</feature>
<dbReference type="PANTHER" id="PTHR35089:SF1">
    <property type="entry name" value="CHAPERONE PROTEIN SKP"/>
    <property type="match status" value="1"/>
</dbReference>
<dbReference type="SMART" id="SM00935">
    <property type="entry name" value="OmpH"/>
    <property type="match status" value="1"/>
</dbReference>
<gene>
    <name evidence="6" type="ORF">GXP67_24295</name>
</gene>
<keyword evidence="7" id="KW-1185">Reference proteome</keyword>
<feature type="compositionally biased region" description="Polar residues" evidence="4">
    <location>
        <begin position="173"/>
        <end position="189"/>
    </location>
</feature>
<keyword evidence="2 5" id="KW-0732">Signal</keyword>
<evidence type="ECO:0000256" key="4">
    <source>
        <dbReference type="SAM" id="MobiDB-lite"/>
    </source>
</evidence>
<dbReference type="SUPFAM" id="SSF111384">
    <property type="entry name" value="OmpH-like"/>
    <property type="match status" value="1"/>
</dbReference>
<organism evidence="6 7">
    <name type="scientific">Rhodocytophaga rosea</name>
    <dbReference type="NCBI Taxonomy" id="2704465"/>
    <lineage>
        <taxon>Bacteria</taxon>
        <taxon>Pseudomonadati</taxon>
        <taxon>Bacteroidota</taxon>
        <taxon>Cytophagia</taxon>
        <taxon>Cytophagales</taxon>
        <taxon>Rhodocytophagaceae</taxon>
        <taxon>Rhodocytophaga</taxon>
    </lineage>
</organism>
<dbReference type="GO" id="GO:0050821">
    <property type="term" value="P:protein stabilization"/>
    <property type="evidence" value="ECO:0007669"/>
    <property type="project" value="TreeGrafter"/>
</dbReference>
<feature type="compositionally biased region" description="Low complexity" evidence="4">
    <location>
        <begin position="190"/>
        <end position="201"/>
    </location>
</feature>
<dbReference type="RefSeq" id="WP_162445531.1">
    <property type="nucleotide sequence ID" value="NZ_CP048222.1"/>
</dbReference>
<dbReference type="Proteomes" id="UP000480178">
    <property type="component" value="Chromosome"/>
</dbReference>
<feature type="chain" id="PRO_5025419184" evidence="5">
    <location>
        <begin position="23"/>
        <end position="201"/>
    </location>
</feature>
<dbReference type="KEGG" id="rhoz:GXP67_24295"/>
<feature type="signal peptide" evidence="5">
    <location>
        <begin position="1"/>
        <end position="22"/>
    </location>
</feature>
<sequence length="201" mass="22361">MKNKLIAVALFVLGLGYTTVNAQTQKIGYVDSGSISEKLPEVKQATAQLTEFQKVKEAEFRKQYETFQQQVEDYQKNAGTMEAAMRASKEKELQAKEEQLQLVQSNIQTDLQKRQQQVFEPIEKRIQEAIVQVANENGYAYVLRKEALLHFPPADDISELVTKKLLASAPKTDATTQKPAGAGSNQTGSNTPTNTTAPKKK</sequence>
<accession>A0A6C0GPK9</accession>
<keyword evidence="3" id="KW-0175">Coiled coil</keyword>
<evidence type="ECO:0000256" key="1">
    <source>
        <dbReference type="ARBA" id="ARBA00009091"/>
    </source>
</evidence>
<evidence type="ECO:0000256" key="5">
    <source>
        <dbReference type="SAM" id="SignalP"/>
    </source>
</evidence>
<dbReference type="PANTHER" id="PTHR35089">
    <property type="entry name" value="CHAPERONE PROTEIN SKP"/>
    <property type="match status" value="1"/>
</dbReference>
<evidence type="ECO:0000256" key="2">
    <source>
        <dbReference type="ARBA" id="ARBA00022729"/>
    </source>
</evidence>
<dbReference type="Pfam" id="PF03938">
    <property type="entry name" value="OmpH"/>
    <property type="match status" value="1"/>
</dbReference>
<protein>
    <submittedName>
        <fullName evidence="6">OmpH family outer membrane protein</fullName>
    </submittedName>
</protein>
<proteinExistence type="inferred from homology"/>